<gene>
    <name evidence="2" type="ORF">OIU84_011042</name>
</gene>
<evidence type="ECO:0000259" key="1">
    <source>
        <dbReference type="Pfam" id="PF25368"/>
    </source>
</evidence>
<protein>
    <recommendedName>
        <fullName evidence="1">PUB 12/19-like N-terminal domain-containing protein</fullName>
    </recommendedName>
</protein>
<keyword evidence="3" id="KW-1185">Reference proteome</keyword>
<dbReference type="AlphaFoldDB" id="A0AAD6JM60"/>
<accession>A0AAD6JM60</accession>
<organism evidence="2 3">
    <name type="scientific">Salix udensis</name>
    <dbReference type="NCBI Taxonomy" id="889485"/>
    <lineage>
        <taxon>Eukaryota</taxon>
        <taxon>Viridiplantae</taxon>
        <taxon>Streptophyta</taxon>
        <taxon>Embryophyta</taxon>
        <taxon>Tracheophyta</taxon>
        <taxon>Spermatophyta</taxon>
        <taxon>Magnoliopsida</taxon>
        <taxon>eudicotyledons</taxon>
        <taxon>Gunneridae</taxon>
        <taxon>Pentapetalae</taxon>
        <taxon>rosids</taxon>
        <taxon>fabids</taxon>
        <taxon>Malpighiales</taxon>
        <taxon>Salicaceae</taxon>
        <taxon>Saliceae</taxon>
        <taxon>Salix</taxon>
    </lineage>
</organism>
<dbReference type="InterPro" id="IPR059179">
    <property type="entry name" value="MLKL-like_MCAfunc"/>
</dbReference>
<dbReference type="Pfam" id="PF25368">
    <property type="entry name" value="PUB10_N"/>
    <property type="match status" value="1"/>
</dbReference>
<comment type="caution">
    <text evidence="2">The sequence shown here is derived from an EMBL/GenBank/DDBJ whole genome shotgun (WGS) entry which is preliminary data.</text>
</comment>
<feature type="domain" description="PUB 12/19-like N-terminal" evidence="1">
    <location>
        <begin position="52"/>
        <end position="150"/>
    </location>
</feature>
<reference evidence="2 3" key="1">
    <citation type="journal article" date="2023" name="Int. J. Mol. Sci.">
        <title>De Novo Assembly and Annotation of 11 Diverse Shrub Willow (Salix) Genomes Reveals Novel Gene Organization in Sex-Linked Regions.</title>
        <authorList>
            <person name="Hyden B."/>
            <person name="Feng K."/>
            <person name="Yates T.B."/>
            <person name="Jawdy S."/>
            <person name="Cereghino C."/>
            <person name="Smart L.B."/>
            <person name="Muchero W."/>
        </authorList>
    </citation>
    <scope>NUCLEOTIDE SEQUENCE [LARGE SCALE GENOMIC DNA]</scope>
    <source>
        <tissue evidence="2">Shoot tip</tissue>
    </source>
</reference>
<dbReference type="EMBL" id="JAPFFJ010000016">
    <property type="protein sequence ID" value="KAJ6407672.1"/>
    <property type="molecule type" value="Genomic_DNA"/>
</dbReference>
<dbReference type="InterPro" id="IPR057623">
    <property type="entry name" value="PUB12-19-like_N"/>
</dbReference>
<proteinExistence type="predicted"/>
<sequence length="162" mass="18516">MAVSPQVFPPRKRRPSAGAFIPPKFSDQRLLQTLLELSQEISSLKPLQFLLKRNSSSILRKTKILAILFEDLLKNPILFLSPTLLCFEEMYLVLQRIKTLLEDCVNGSKMWLLMQSDSVANNFHELTVELATLLDIFPVKEVGVSEEVEELFFAVKKTMLYG</sequence>
<evidence type="ECO:0000313" key="3">
    <source>
        <dbReference type="Proteomes" id="UP001162972"/>
    </source>
</evidence>
<dbReference type="Proteomes" id="UP001162972">
    <property type="component" value="Chromosome 6"/>
</dbReference>
<name>A0AAD6JM60_9ROSI</name>
<evidence type="ECO:0000313" key="2">
    <source>
        <dbReference type="EMBL" id="KAJ6407672.1"/>
    </source>
</evidence>
<dbReference type="CDD" id="cd21037">
    <property type="entry name" value="MLKL_NTD"/>
    <property type="match status" value="1"/>
</dbReference>